<comment type="similarity">
    <text evidence="2 14">Belongs to the ATPase protein 8 family.</text>
</comment>
<protein>
    <recommendedName>
        <fullName evidence="14">ATP synthase complex subunit 8</fullName>
    </recommendedName>
</protein>
<dbReference type="GO" id="GO:0031966">
    <property type="term" value="C:mitochondrial membrane"/>
    <property type="evidence" value="ECO:0007669"/>
    <property type="project" value="UniProtKB-SubCell"/>
</dbReference>
<feature type="chain" id="PRO_5001585116" description="ATP synthase complex subunit 8" evidence="15">
    <location>
        <begin position="31"/>
        <end position="55"/>
    </location>
</feature>
<keyword evidence="4 14" id="KW-0138">CF(0)</keyword>
<dbReference type="PANTHER" id="PTHR39937">
    <property type="entry name" value="ATP SYNTHASE PROTEIN 8"/>
    <property type="match status" value="1"/>
</dbReference>
<evidence type="ECO:0000256" key="12">
    <source>
        <dbReference type="ARBA" id="ARBA00053067"/>
    </source>
</evidence>
<comment type="subcellular location">
    <subcellularLocation>
        <location evidence="1 14">Mitochondrion membrane</location>
        <topology evidence="1 14">Single-pass membrane protein</topology>
    </subcellularLocation>
</comment>
<evidence type="ECO:0000256" key="9">
    <source>
        <dbReference type="ARBA" id="ARBA00023128"/>
    </source>
</evidence>
<feature type="signal peptide" evidence="15">
    <location>
        <begin position="1"/>
        <end position="30"/>
    </location>
</feature>
<dbReference type="GO" id="GO:0045259">
    <property type="term" value="C:proton-transporting ATP synthase complex"/>
    <property type="evidence" value="ECO:0007669"/>
    <property type="project" value="UniProtKB-KW"/>
</dbReference>
<keyword evidence="5 14" id="KW-0812">Transmembrane</keyword>
<keyword evidence="10" id="KW-0472">Membrane</keyword>
<sequence>MPQLDPAPWFNIFALSWAILLTVMPPKVLAHTFPAEPTAQSAEAPKTTPWNWSCP</sequence>
<dbReference type="InterPro" id="IPR050635">
    <property type="entry name" value="ATPase_protein_8"/>
</dbReference>
<evidence type="ECO:0000256" key="4">
    <source>
        <dbReference type="ARBA" id="ARBA00022547"/>
    </source>
</evidence>
<name>A0A060NTG1_9TELE</name>
<comment type="function">
    <text evidence="12">Subunit 8, of the mitochondrial membrane ATP synthase complex (F(1)F(0) ATP synthase or Complex V) that produces ATP from ADP in the presence of a proton gradient across the membrane which is generated by electron transport complexes of the respiratory chain. ATP synthase complex consist of a soluble F(1) head domain - the catalytic core - and a membrane F(1) domain - the membrane proton channel. These two domains are linked by a central stalk rotating inside the F(1) region and a stationary peripheral stalk. During catalysis, ATP synthesis in the catalytic domain of F(1) is coupled via a rotary mechanism of the central stalk subunits to proton translocation. In vivo, can only synthesize ATP although its ATP hydrolase activity can be activated artificially in vitro. Part of the complex F(0) domain.</text>
</comment>
<dbReference type="GO" id="GO:0015986">
    <property type="term" value="P:proton motive force-driven ATP synthesis"/>
    <property type="evidence" value="ECO:0007669"/>
    <property type="project" value="InterPro"/>
</dbReference>
<dbReference type="EMBL" id="AB355920">
    <property type="protein sequence ID" value="BAO84645.1"/>
    <property type="molecule type" value="Genomic_DNA"/>
</dbReference>
<keyword evidence="8 14" id="KW-0406">Ion transport</keyword>
<keyword evidence="11" id="KW-0066">ATP synthesis</keyword>
<organism evidence="16">
    <name type="scientific">Upeneus tragula</name>
    <name type="common">freckled goatish</name>
    <dbReference type="NCBI Taxonomy" id="392302"/>
    <lineage>
        <taxon>Eukaryota</taxon>
        <taxon>Metazoa</taxon>
        <taxon>Chordata</taxon>
        <taxon>Craniata</taxon>
        <taxon>Vertebrata</taxon>
        <taxon>Euteleostomi</taxon>
        <taxon>Actinopterygii</taxon>
        <taxon>Neopterygii</taxon>
        <taxon>Teleostei</taxon>
        <taxon>Neoteleostei</taxon>
        <taxon>Acanthomorphata</taxon>
        <taxon>Syngnathiaria</taxon>
        <taxon>Syngnathiformes</taxon>
        <taxon>Mulloidea</taxon>
        <taxon>Mullidae</taxon>
        <taxon>Upeneus</taxon>
    </lineage>
</organism>
<comment type="subunit">
    <text evidence="13">Component of the ATP synthase complex composed at least of ATP5F1A/subunit alpha, ATP5F1B/subunit beta, ATP5MC1/subunit c (homooctomer), MT-ATP6/subunit a, MT-ATP8/subunit 8, ATP5ME/subunit e, ATP5MF/subunit f, ATP5MG/subunit g, ATP5MK/subunit k, ATP5MJ/subunit j, ATP5F1C/subunit gamma, ATP5F1D/subunit delta, ATP5F1E/subunit epsilon, ATP5PF/subunit F6, ATP5PB/subunit b, ATP5PD/subunit d, ATP5PO/subunit OSCP. ATP synthase complex consists of a soluble F(1) head domain (subunits alpha(3) and beta(3)) - the catalytic core - and a membrane F(0) domain - the membrane proton channel (subunits c, a, 8, e, f, g, k and j). These two domains are linked by a central stalk (subunits gamma, delta, and epsilon) rotating inside the F1 region and a stationary peripheral stalk (subunits F6, b, d, and OSCP).</text>
</comment>
<dbReference type="InterPro" id="IPR001421">
    <property type="entry name" value="ATP8_metazoa"/>
</dbReference>
<keyword evidence="15" id="KW-0732">Signal</keyword>
<dbReference type="GO" id="GO:0015078">
    <property type="term" value="F:proton transmembrane transporter activity"/>
    <property type="evidence" value="ECO:0007669"/>
    <property type="project" value="InterPro"/>
</dbReference>
<dbReference type="PANTHER" id="PTHR39937:SF1">
    <property type="entry name" value="ATP SYNTHASE PROTEIN 8"/>
    <property type="match status" value="1"/>
</dbReference>
<gene>
    <name evidence="16" type="primary">ATPase8</name>
</gene>
<evidence type="ECO:0000256" key="5">
    <source>
        <dbReference type="ARBA" id="ARBA00022692"/>
    </source>
</evidence>
<evidence type="ECO:0000256" key="1">
    <source>
        <dbReference type="ARBA" id="ARBA00004304"/>
    </source>
</evidence>
<accession>A0A060NTG1</accession>
<evidence type="ECO:0000256" key="11">
    <source>
        <dbReference type="ARBA" id="ARBA00023310"/>
    </source>
</evidence>
<keyword evidence="7" id="KW-1133">Transmembrane helix</keyword>
<keyword evidence="3 14" id="KW-0813">Transport</keyword>
<evidence type="ECO:0000256" key="10">
    <source>
        <dbReference type="ARBA" id="ARBA00023136"/>
    </source>
</evidence>
<evidence type="ECO:0000313" key="16">
    <source>
        <dbReference type="EMBL" id="BAO84645.1"/>
    </source>
</evidence>
<proteinExistence type="inferred from homology"/>
<geneLocation type="mitochondrion" evidence="16"/>
<evidence type="ECO:0000256" key="13">
    <source>
        <dbReference type="ARBA" id="ARBA00064647"/>
    </source>
</evidence>
<keyword evidence="6 14" id="KW-0375">Hydrogen ion transport</keyword>
<evidence type="ECO:0000256" key="14">
    <source>
        <dbReference type="RuleBase" id="RU003661"/>
    </source>
</evidence>
<evidence type="ECO:0000256" key="15">
    <source>
        <dbReference type="SAM" id="SignalP"/>
    </source>
</evidence>
<keyword evidence="9 14" id="KW-0496">Mitochondrion</keyword>
<evidence type="ECO:0000256" key="6">
    <source>
        <dbReference type="ARBA" id="ARBA00022781"/>
    </source>
</evidence>
<dbReference type="AlphaFoldDB" id="A0A060NTG1"/>
<evidence type="ECO:0000256" key="2">
    <source>
        <dbReference type="ARBA" id="ARBA00008892"/>
    </source>
</evidence>
<dbReference type="Pfam" id="PF00895">
    <property type="entry name" value="ATP-synt_8"/>
    <property type="match status" value="1"/>
</dbReference>
<evidence type="ECO:0000256" key="8">
    <source>
        <dbReference type="ARBA" id="ARBA00023065"/>
    </source>
</evidence>
<evidence type="ECO:0000256" key="7">
    <source>
        <dbReference type="ARBA" id="ARBA00022989"/>
    </source>
</evidence>
<evidence type="ECO:0000256" key="3">
    <source>
        <dbReference type="ARBA" id="ARBA00022448"/>
    </source>
</evidence>
<reference evidence="16" key="1">
    <citation type="journal article" date="2014" name="Gene">
        <title>Mitogenomic circumscription of a novel percomorph fish clade mainly comprising "Syngnathoidei" (Teleostei).</title>
        <authorList>
            <person name="Song H.Y."/>
            <person name="Mabuchi K."/>
            <person name="Satoh T.P."/>
            <person name="Moore J.A."/>
            <person name="Yamanoue Y."/>
            <person name="Miya M."/>
            <person name="Nishida M."/>
        </authorList>
    </citation>
    <scope>NUCLEOTIDE SEQUENCE</scope>
</reference>